<dbReference type="EMBL" id="KN837162">
    <property type="protein sequence ID" value="KIJ38187.1"/>
    <property type="molecule type" value="Genomic_DNA"/>
</dbReference>
<dbReference type="HOGENOM" id="CLU_160181_0_0_1"/>
<dbReference type="Pfam" id="PF22936">
    <property type="entry name" value="Pol_BBD"/>
    <property type="match status" value="1"/>
</dbReference>
<accession>A0A0C9V9G1</accession>
<proteinExistence type="predicted"/>
<organism evidence="2 3">
    <name type="scientific">Sphaerobolus stellatus (strain SS14)</name>
    <dbReference type="NCBI Taxonomy" id="990650"/>
    <lineage>
        <taxon>Eukaryota</taxon>
        <taxon>Fungi</taxon>
        <taxon>Dikarya</taxon>
        <taxon>Basidiomycota</taxon>
        <taxon>Agaricomycotina</taxon>
        <taxon>Agaricomycetes</taxon>
        <taxon>Phallomycetidae</taxon>
        <taxon>Geastrales</taxon>
        <taxon>Sphaerobolaceae</taxon>
        <taxon>Sphaerobolus</taxon>
    </lineage>
</organism>
<gene>
    <name evidence="2" type="ORF">M422DRAFT_130710</name>
</gene>
<feature type="domain" description="Retrovirus-related Pol polyprotein from transposon TNT 1-94-like beta-barrel" evidence="1">
    <location>
        <begin position="1"/>
        <end position="54"/>
    </location>
</feature>
<dbReference type="AlphaFoldDB" id="A0A0C9V9G1"/>
<evidence type="ECO:0000259" key="1">
    <source>
        <dbReference type="Pfam" id="PF22936"/>
    </source>
</evidence>
<evidence type="ECO:0000313" key="3">
    <source>
        <dbReference type="Proteomes" id="UP000054279"/>
    </source>
</evidence>
<sequence length="129" mass="14675">MTPNKEWFHSFEPLSPPRKVHFGDDSIVYATATTTIKNTLLVPSFKVTLLLVRHLTKGGHYATFEGETAKLQQSKTHQIVMTAKQDHGLYLVQATAISPKPEEQVHIAVDINVMHRRMGHMSIDRLERM</sequence>
<evidence type="ECO:0000313" key="2">
    <source>
        <dbReference type="EMBL" id="KIJ38187.1"/>
    </source>
</evidence>
<name>A0A0C9V9G1_SPHS4</name>
<feature type="non-terminal residue" evidence="2">
    <location>
        <position position="129"/>
    </location>
</feature>
<reference evidence="2 3" key="1">
    <citation type="submission" date="2014-06" db="EMBL/GenBank/DDBJ databases">
        <title>Evolutionary Origins and Diversification of the Mycorrhizal Mutualists.</title>
        <authorList>
            <consortium name="DOE Joint Genome Institute"/>
            <consortium name="Mycorrhizal Genomics Consortium"/>
            <person name="Kohler A."/>
            <person name="Kuo A."/>
            <person name="Nagy L.G."/>
            <person name="Floudas D."/>
            <person name="Copeland A."/>
            <person name="Barry K.W."/>
            <person name="Cichocki N."/>
            <person name="Veneault-Fourrey C."/>
            <person name="LaButti K."/>
            <person name="Lindquist E.A."/>
            <person name="Lipzen A."/>
            <person name="Lundell T."/>
            <person name="Morin E."/>
            <person name="Murat C."/>
            <person name="Riley R."/>
            <person name="Ohm R."/>
            <person name="Sun H."/>
            <person name="Tunlid A."/>
            <person name="Henrissat B."/>
            <person name="Grigoriev I.V."/>
            <person name="Hibbett D.S."/>
            <person name="Martin F."/>
        </authorList>
    </citation>
    <scope>NUCLEOTIDE SEQUENCE [LARGE SCALE GENOMIC DNA]</scope>
    <source>
        <strain evidence="2 3">SS14</strain>
    </source>
</reference>
<keyword evidence="3" id="KW-1185">Reference proteome</keyword>
<dbReference type="InterPro" id="IPR054722">
    <property type="entry name" value="PolX-like_BBD"/>
</dbReference>
<dbReference type="OrthoDB" id="2928884at2759"/>
<protein>
    <recommendedName>
        <fullName evidence="1">Retrovirus-related Pol polyprotein from transposon TNT 1-94-like beta-barrel domain-containing protein</fullName>
    </recommendedName>
</protein>
<dbReference type="Proteomes" id="UP000054279">
    <property type="component" value="Unassembled WGS sequence"/>
</dbReference>